<dbReference type="Proteomes" id="UP000188728">
    <property type="component" value="Unassembled WGS sequence"/>
</dbReference>
<comment type="caution">
    <text evidence="2">The sequence shown here is derived from an EMBL/GenBank/DDBJ whole genome shotgun (WGS) entry which is preliminary data.</text>
</comment>
<evidence type="ECO:0000313" key="2">
    <source>
        <dbReference type="EMBL" id="OOF47287.1"/>
    </source>
</evidence>
<dbReference type="EMBL" id="MLHL01000019">
    <property type="protein sequence ID" value="OOF49004.1"/>
    <property type="molecule type" value="Genomic_DNA"/>
</dbReference>
<evidence type="ECO:0000313" key="4">
    <source>
        <dbReference type="Proteomes" id="UP000188728"/>
    </source>
</evidence>
<dbReference type="AlphaFoldDB" id="A0A1V3IYD5"/>
<feature type="transmembrane region" description="Helical" evidence="1">
    <location>
        <begin position="102"/>
        <end position="119"/>
    </location>
</feature>
<accession>A0A1V3J1U3</accession>
<reference evidence="4 5" key="1">
    <citation type="submission" date="2016-10" db="EMBL/GenBank/DDBJ databases">
        <title>Rodentibacter gen. nov. and new species.</title>
        <authorList>
            <person name="Christensen H."/>
        </authorList>
    </citation>
    <scope>NUCLEOTIDE SEQUENCE [LARGE SCALE GENOMIC DNA]</scope>
    <source>
        <strain evidence="2 4">H1983213011</strain>
        <strain evidence="3 5">H1987082031</strain>
    </source>
</reference>
<feature type="transmembrane region" description="Helical" evidence="1">
    <location>
        <begin position="147"/>
        <end position="164"/>
    </location>
</feature>
<sequence length="241" mass="28019">MPFTLAHPAIILPLSGRSFQHYFYFPALILGSMSPDFIYYLSGKPTDGGHTIFYSEWLNLPLCFIFYYIYLTLLKTPLWANLPCSLSYKLPDTAPLPYWKQLMIFLFSAWFGMVSHIFLDNFTHGTGYFVQTFPFLQKEIYFPIYKWLQYGSSAIGLIAMGIYLRTMAKRYPYPQTKSIKQKQRFWVMVLGLSGLAFLCWNFILPIQLKQHGILIVRTIDCLCLTICLVGLFEICLPKSKE</sequence>
<keyword evidence="5" id="KW-1185">Reference proteome</keyword>
<keyword evidence="1" id="KW-0812">Transmembrane</keyword>
<gene>
    <name evidence="2" type="ORF">BKK51_00050</name>
    <name evidence="3" type="ORF">BKK52_04190</name>
</gene>
<accession>A0A1V3IYD5</accession>
<evidence type="ECO:0000313" key="5">
    <source>
        <dbReference type="Proteomes" id="UP000189161"/>
    </source>
</evidence>
<evidence type="ECO:0000313" key="3">
    <source>
        <dbReference type="EMBL" id="OOF49004.1"/>
    </source>
</evidence>
<dbReference type="Proteomes" id="UP000189161">
    <property type="component" value="Unassembled WGS sequence"/>
</dbReference>
<dbReference type="RefSeq" id="WP_077419878.1">
    <property type="nucleotide sequence ID" value="NZ_MLHK01000001.1"/>
</dbReference>
<proteinExistence type="predicted"/>
<keyword evidence="1" id="KW-1133">Transmembrane helix</keyword>
<feature type="transmembrane region" description="Helical" evidence="1">
    <location>
        <begin position="214"/>
        <end position="236"/>
    </location>
</feature>
<dbReference type="OrthoDB" id="8481923at2"/>
<feature type="transmembrane region" description="Helical" evidence="1">
    <location>
        <begin position="21"/>
        <end position="40"/>
    </location>
</feature>
<keyword evidence="1" id="KW-0472">Membrane</keyword>
<name>A0A1V3IYD5_9PAST</name>
<feature type="transmembrane region" description="Helical" evidence="1">
    <location>
        <begin position="185"/>
        <end position="208"/>
    </location>
</feature>
<feature type="transmembrane region" description="Helical" evidence="1">
    <location>
        <begin position="52"/>
        <end position="71"/>
    </location>
</feature>
<protein>
    <submittedName>
        <fullName evidence="2">Uncharacterized protein</fullName>
    </submittedName>
</protein>
<evidence type="ECO:0000256" key="1">
    <source>
        <dbReference type="SAM" id="Phobius"/>
    </source>
</evidence>
<dbReference type="InterPro" id="IPR025238">
    <property type="entry name" value="DUF4184"/>
</dbReference>
<dbReference type="EMBL" id="MLHK01000001">
    <property type="protein sequence ID" value="OOF47287.1"/>
    <property type="molecule type" value="Genomic_DNA"/>
</dbReference>
<organism evidence="2 4">
    <name type="scientific">Rodentibacter trehalosifermentans</name>
    <dbReference type="NCBI Taxonomy" id="1908263"/>
    <lineage>
        <taxon>Bacteria</taxon>
        <taxon>Pseudomonadati</taxon>
        <taxon>Pseudomonadota</taxon>
        <taxon>Gammaproteobacteria</taxon>
        <taxon>Pasteurellales</taxon>
        <taxon>Pasteurellaceae</taxon>
        <taxon>Rodentibacter</taxon>
    </lineage>
</organism>
<dbReference type="Pfam" id="PF13803">
    <property type="entry name" value="DUF4184"/>
    <property type="match status" value="1"/>
</dbReference>